<sequence>MRVERYSNKDSVLDITRRFANLSPTLEQELGRLELVEHAVSSLRRERILGAKVVEVTAHGVQRTVHLTVRRLTRRRVVPSILRHPRIRHCARLVDGLLPSLGAGRHLQRGLYLLDDRLRVRGVSSLFTFTESEERARLRYERRSTKIRVVS</sequence>
<accession>A0A1Y5IBW9</accession>
<organism evidence="1">
    <name type="scientific">Ostreococcus tauri</name>
    <name type="common">Marine green alga</name>
    <dbReference type="NCBI Taxonomy" id="70448"/>
    <lineage>
        <taxon>Eukaryota</taxon>
        <taxon>Viridiplantae</taxon>
        <taxon>Chlorophyta</taxon>
        <taxon>Mamiellophyceae</taxon>
        <taxon>Mamiellales</taxon>
        <taxon>Bathycoccaceae</taxon>
        <taxon>Ostreococcus</taxon>
    </lineage>
</organism>
<proteinExistence type="predicted"/>
<protein>
    <submittedName>
        <fullName evidence="1">Uncharacterized protein</fullName>
    </submittedName>
</protein>
<dbReference type="Proteomes" id="UP000195557">
    <property type="component" value="Unassembled WGS sequence"/>
</dbReference>
<name>A0A1Y5IBW9_OSTTA</name>
<evidence type="ECO:0000313" key="1">
    <source>
        <dbReference type="EMBL" id="OUS47079.1"/>
    </source>
</evidence>
<dbReference type="AlphaFoldDB" id="A0A1Y5IBW9"/>
<gene>
    <name evidence="1" type="ORF">BE221DRAFT_94147</name>
</gene>
<dbReference type="EMBL" id="KZ155780">
    <property type="protein sequence ID" value="OUS47079.1"/>
    <property type="molecule type" value="Genomic_DNA"/>
</dbReference>
<reference evidence="1" key="1">
    <citation type="submission" date="2017-04" db="EMBL/GenBank/DDBJ databases">
        <title>Population genomics of picophytoplankton unveils novel chromosome hypervariability.</title>
        <authorList>
            <consortium name="DOE Joint Genome Institute"/>
            <person name="Blanc-Mathieu R."/>
            <person name="Krasovec M."/>
            <person name="Hebrard M."/>
            <person name="Yau S."/>
            <person name="Desgranges E."/>
            <person name="Martin J."/>
            <person name="Schackwitz W."/>
            <person name="Kuo A."/>
            <person name="Salin G."/>
            <person name="Donnadieu C."/>
            <person name="Desdevises Y."/>
            <person name="Sanchez-Ferandin S."/>
            <person name="Moreau H."/>
            <person name="Rivals E."/>
            <person name="Grigoriev I.V."/>
            <person name="Grimsley N."/>
            <person name="Eyre-Walker A."/>
            <person name="Piganeau G."/>
        </authorList>
    </citation>
    <scope>NUCLEOTIDE SEQUENCE [LARGE SCALE GENOMIC DNA]</scope>
    <source>
        <strain evidence="1">RCC 1115</strain>
    </source>
</reference>